<keyword evidence="14" id="KW-0282">Flagellum</keyword>
<dbReference type="PANTHER" id="PTHR30587">
    <property type="entry name" value="FLAGELLAR BIOSYNTHETIC PROTEIN FLIP"/>
    <property type="match status" value="1"/>
</dbReference>
<dbReference type="InterPro" id="IPR005838">
    <property type="entry name" value="T3SS_IM_P"/>
</dbReference>
<dbReference type="RefSeq" id="WP_061835039.1">
    <property type="nucleotide sequence ID" value="NZ_LUKE01000001.1"/>
</dbReference>
<evidence type="ECO:0000256" key="13">
    <source>
        <dbReference type="SAM" id="SignalP"/>
    </source>
</evidence>
<dbReference type="PRINTS" id="PR00951">
    <property type="entry name" value="FLGBIOSNFLIP"/>
</dbReference>
<evidence type="ECO:0000256" key="5">
    <source>
        <dbReference type="ARBA" id="ARBA00022692"/>
    </source>
</evidence>
<evidence type="ECO:0000256" key="8">
    <source>
        <dbReference type="ARBA" id="ARBA00022989"/>
    </source>
</evidence>
<name>A0A150WT07_BDEBC</name>
<dbReference type="GO" id="GO:0009425">
    <property type="term" value="C:bacterial-type flagellum basal body"/>
    <property type="evidence" value="ECO:0007669"/>
    <property type="project" value="UniProtKB-SubCell"/>
</dbReference>
<keyword evidence="5 12" id="KW-0812">Transmembrane</keyword>
<dbReference type="NCBIfam" id="NF009438">
    <property type="entry name" value="PRK12797.1"/>
    <property type="match status" value="1"/>
</dbReference>
<dbReference type="GO" id="GO:0044781">
    <property type="term" value="P:bacterial-type flagellum organization"/>
    <property type="evidence" value="ECO:0007669"/>
    <property type="project" value="UniProtKB-UniRule"/>
</dbReference>
<evidence type="ECO:0000256" key="12">
    <source>
        <dbReference type="RuleBase" id="RU362069"/>
    </source>
</evidence>
<protein>
    <recommendedName>
        <fullName evidence="2 12">Flagellar biosynthetic protein FliP</fullName>
    </recommendedName>
</protein>
<evidence type="ECO:0000256" key="11">
    <source>
        <dbReference type="ARBA" id="ARBA00023225"/>
    </source>
</evidence>
<keyword evidence="15" id="KW-1185">Reference proteome</keyword>
<evidence type="ECO:0000256" key="3">
    <source>
        <dbReference type="ARBA" id="ARBA00022448"/>
    </source>
</evidence>
<comment type="function">
    <text evidence="12">Plays a role in the flagellum-specific transport system.</text>
</comment>
<dbReference type="Pfam" id="PF00813">
    <property type="entry name" value="FliP"/>
    <property type="match status" value="1"/>
</dbReference>
<keyword evidence="4 12" id="KW-1003">Cell membrane</keyword>
<evidence type="ECO:0000256" key="9">
    <source>
        <dbReference type="ARBA" id="ARBA00023136"/>
    </source>
</evidence>
<dbReference type="PRINTS" id="PR01302">
    <property type="entry name" value="TYPE3IMPPROT"/>
</dbReference>
<evidence type="ECO:0000256" key="4">
    <source>
        <dbReference type="ARBA" id="ARBA00022475"/>
    </source>
</evidence>
<keyword evidence="14" id="KW-0966">Cell projection</keyword>
<comment type="similarity">
    <text evidence="1 12">Belongs to the FliP/MopC/SpaP family.</text>
</comment>
<reference evidence="14 15" key="1">
    <citation type="submission" date="2016-03" db="EMBL/GenBank/DDBJ databases">
        <authorList>
            <person name="Ploux O."/>
        </authorList>
    </citation>
    <scope>NUCLEOTIDE SEQUENCE [LARGE SCALE GENOMIC DNA]</scope>
    <source>
        <strain evidence="14 15">R0</strain>
    </source>
</reference>
<sequence>MNWTLWSLLLLPLILLASSNAFAQVTLPQLNLGFKTTDNPNDVVAAVKLILVMTVLTLAPAILIMMTGFTRIIIVLSFLRQAMGVQQMPPNQLLVGLALFLTFFVMQPAFNEMNEKGIQPYLKGTISQEVALENTLAPLRKFMFSQTRESDLALFVKLSKVGTPKTRADVPTMVLVPAFVVSELKTSFIIGFIIFLPFLVIDIVASSVLMAMGMMMLPPVVISLPFKIMLFVLVDGWGLLIGSMVKSFG</sequence>
<keyword evidence="6 12" id="KW-1005">Bacterial flagellum biogenesis</keyword>
<dbReference type="PROSITE" id="PS01061">
    <property type="entry name" value="FLIP_2"/>
    <property type="match status" value="1"/>
</dbReference>
<dbReference type="GO" id="GO:0009306">
    <property type="term" value="P:protein secretion"/>
    <property type="evidence" value="ECO:0007669"/>
    <property type="project" value="UniProtKB-UniRule"/>
</dbReference>
<keyword evidence="3 12" id="KW-0813">Transport</keyword>
<evidence type="ECO:0000256" key="10">
    <source>
        <dbReference type="ARBA" id="ARBA00023143"/>
    </source>
</evidence>
<keyword evidence="9 12" id="KW-0472">Membrane</keyword>
<dbReference type="OrthoDB" id="5291306at2"/>
<dbReference type="InterPro" id="IPR005837">
    <property type="entry name" value="FliP"/>
</dbReference>
<dbReference type="GO" id="GO:0005886">
    <property type="term" value="C:plasma membrane"/>
    <property type="evidence" value="ECO:0007669"/>
    <property type="project" value="UniProtKB-SubCell"/>
</dbReference>
<dbReference type="AlphaFoldDB" id="A0A150WT07"/>
<evidence type="ECO:0000313" key="15">
    <source>
        <dbReference type="Proteomes" id="UP000075320"/>
    </source>
</evidence>
<dbReference type="PANTHER" id="PTHR30587:SF0">
    <property type="entry name" value="FLAGELLAR BIOSYNTHETIC PROTEIN FLIP"/>
    <property type="match status" value="1"/>
</dbReference>
<feature type="chain" id="PRO_5007573714" description="Flagellar biosynthetic protein FliP" evidence="13">
    <location>
        <begin position="24"/>
        <end position="249"/>
    </location>
</feature>
<dbReference type="NCBIfam" id="TIGR01103">
    <property type="entry name" value="fliP"/>
    <property type="match status" value="1"/>
</dbReference>
<keyword evidence="10" id="KW-0975">Bacterial flagellum</keyword>
<keyword evidence="7 12" id="KW-0653">Protein transport</keyword>
<feature type="transmembrane region" description="Helical" evidence="12">
    <location>
        <begin position="47"/>
        <end position="79"/>
    </location>
</feature>
<feature type="transmembrane region" description="Helical" evidence="12">
    <location>
        <begin position="188"/>
        <end position="212"/>
    </location>
</feature>
<evidence type="ECO:0000256" key="1">
    <source>
        <dbReference type="ARBA" id="ARBA00006257"/>
    </source>
</evidence>
<organism evidence="14 15">
    <name type="scientific">Bdellovibrio bacteriovorus</name>
    <dbReference type="NCBI Taxonomy" id="959"/>
    <lineage>
        <taxon>Bacteria</taxon>
        <taxon>Pseudomonadati</taxon>
        <taxon>Bdellovibrionota</taxon>
        <taxon>Bdellovibrionia</taxon>
        <taxon>Bdellovibrionales</taxon>
        <taxon>Pseudobdellovibrionaceae</taxon>
        <taxon>Bdellovibrio</taxon>
    </lineage>
</organism>
<proteinExistence type="inferred from homology"/>
<feature type="transmembrane region" description="Helical" evidence="12">
    <location>
        <begin position="91"/>
        <end position="110"/>
    </location>
</feature>
<evidence type="ECO:0000256" key="7">
    <source>
        <dbReference type="ARBA" id="ARBA00022927"/>
    </source>
</evidence>
<dbReference type="Proteomes" id="UP000075320">
    <property type="component" value="Unassembled WGS sequence"/>
</dbReference>
<keyword evidence="11 12" id="KW-1006">Bacterial flagellum protein export</keyword>
<dbReference type="EMBL" id="LUKE01000001">
    <property type="protein sequence ID" value="KYG67454.1"/>
    <property type="molecule type" value="Genomic_DNA"/>
</dbReference>
<gene>
    <name evidence="12" type="primary">fliP</name>
    <name evidence="14" type="ORF">AZI86_03520</name>
</gene>
<keyword evidence="14" id="KW-0969">Cilium</keyword>
<keyword evidence="8 12" id="KW-1133">Transmembrane helix</keyword>
<evidence type="ECO:0000256" key="6">
    <source>
        <dbReference type="ARBA" id="ARBA00022795"/>
    </source>
</evidence>
<comment type="subcellular location">
    <subcellularLocation>
        <location evidence="12">Cell membrane</location>
        <topology evidence="12">Multi-pass membrane protein</topology>
    </subcellularLocation>
    <subcellularLocation>
        <location evidence="12">Bacterial flagellum basal body</location>
    </subcellularLocation>
</comment>
<evidence type="ECO:0000256" key="2">
    <source>
        <dbReference type="ARBA" id="ARBA00021714"/>
    </source>
</evidence>
<keyword evidence="13" id="KW-0732">Signal</keyword>
<feature type="signal peptide" evidence="13">
    <location>
        <begin position="1"/>
        <end position="23"/>
    </location>
</feature>
<evidence type="ECO:0000313" key="14">
    <source>
        <dbReference type="EMBL" id="KYG67454.1"/>
    </source>
</evidence>
<comment type="caution">
    <text evidence="14">The sequence shown here is derived from an EMBL/GenBank/DDBJ whole genome shotgun (WGS) entry which is preliminary data.</text>
</comment>
<accession>A0A150WT07</accession>
<feature type="transmembrane region" description="Helical" evidence="12">
    <location>
        <begin position="224"/>
        <end position="245"/>
    </location>
</feature>